<dbReference type="OrthoDB" id="9783218at2"/>
<evidence type="ECO:0000256" key="5">
    <source>
        <dbReference type="ARBA" id="ARBA00022989"/>
    </source>
</evidence>
<feature type="transmembrane region" description="Helical" evidence="7">
    <location>
        <begin position="161"/>
        <end position="182"/>
    </location>
</feature>
<comment type="subcellular location">
    <subcellularLocation>
        <location evidence="1 7">Cell membrane</location>
        <topology evidence="1 7">Multi-pass membrane protein</topology>
    </subcellularLocation>
</comment>
<dbReference type="InterPro" id="IPR000515">
    <property type="entry name" value="MetI-like"/>
</dbReference>
<dbReference type="InterPro" id="IPR050366">
    <property type="entry name" value="BP-dependent_transpt_permease"/>
</dbReference>
<evidence type="ECO:0000313" key="10">
    <source>
        <dbReference type="Proteomes" id="UP000013523"/>
    </source>
</evidence>
<dbReference type="GO" id="GO:0005886">
    <property type="term" value="C:plasma membrane"/>
    <property type="evidence" value="ECO:0007669"/>
    <property type="project" value="UniProtKB-SubCell"/>
</dbReference>
<dbReference type="AlphaFoldDB" id="R4K6D0"/>
<evidence type="ECO:0000256" key="3">
    <source>
        <dbReference type="ARBA" id="ARBA00022475"/>
    </source>
</evidence>
<evidence type="ECO:0000256" key="2">
    <source>
        <dbReference type="ARBA" id="ARBA00022448"/>
    </source>
</evidence>
<keyword evidence="5 7" id="KW-1133">Transmembrane helix</keyword>
<dbReference type="PATRIC" id="fig|86416.3.peg.1029"/>
<reference evidence="9 10" key="1">
    <citation type="submission" date="2012-01" db="EMBL/GenBank/DDBJ databases">
        <title>Complete sequence of chromosome of Clostridium pasteurianum BC1.</title>
        <authorList>
            <consortium name="US DOE Joint Genome Institute"/>
            <person name="Lucas S."/>
            <person name="Han J."/>
            <person name="Lapidus A."/>
            <person name="Cheng J.-F."/>
            <person name="Goodwin L."/>
            <person name="Pitluck S."/>
            <person name="Peters L."/>
            <person name="Mikhailova N."/>
            <person name="Teshima H."/>
            <person name="Detter J.C."/>
            <person name="Han C."/>
            <person name="Tapia R."/>
            <person name="Land M."/>
            <person name="Hauser L."/>
            <person name="Kyrpides N."/>
            <person name="Ivanova N."/>
            <person name="Pagani I."/>
            <person name="Dunn J."/>
            <person name="Taghavi S."/>
            <person name="Francis A."/>
            <person name="van der Lelie D."/>
            <person name="Woyke T."/>
        </authorList>
    </citation>
    <scope>NUCLEOTIDE SEQUENCE [LARGE SCALE GENOMIC DNA]</scope>
    <source>
        <strain evidence="9 10">BC1</strain>
    </source>
</reference>
<dbReference type="InterPro" id="IPR025966">
    <property type="entry name" value="OppC_N"/>
</dbReference>
<dbReference type="Gene3D" id="1.10.3720.10">
    <property type="entry name" value="MetI-like"/>
    <property type="match status" value="1"/>
</dbReference>
<dbReference type="NCBIfam" id="NF045476">
    <property type="entry name" value="Opp4C"/>
    <property type="match status" value="1"/>
</dbReference>
<evidence type="ECO:0000256" key="7">
    <source>
        <dbReference type="RuleBase" id="RU363032"/>
    </source>
</evidence>
<gene>
    <name evidence="9" type="ORF">Clopa_1036</name>
</gene>
<evidence type="ECO:0000256" key="4">
    <source>
        <dbReference type="ARBA" id="ARBA00022692"/>
    </source>
</evidence>
<dbReference type="CDD" id="cd06261">
    <property type="entry name" value="TM_PBP2"/>
    <property type="match status" value="1"/>
</dbReference>
<dbReference type="GO" id="GO:0055085">
    <property type="term" value="P:transmembrane transport"/>
    <property type="evidence" value="ECO:0007669"/>
    <property type="project" value="InterPro"/>
</dbReference>
<dbReference type="eggNOG" id="COG1173">
    <property type="taxonomic scope" value="Bacteria"/>
</dbReference>
<keyword evidence="10" id="KW-1185">Reference proteome</keyword>
<feature type="transmembrane region" description="Helical" evidence="7">
    <location>
        <begin position="213"/>
        <end position="234"/>
    </location>
</feature>
<dbReference type="EMBL" id="CP003261">
    <property type="protein sequence ID" value="AGK96044.1"/>
    <property type="molecule type" value="Genomic_DNA"/>
</dbReference>
<feature type="transmembrane region" description="Helical" evidence="7">
    <location>
        <begin position="95"/>
        <end position="123"/>
    </location>
</feature>
<dbReference type="PANTHER" id="PTHR43386:SF1">
    <property type="entry name" value="D,D-DIPEPTIDE TRANSPORT SYSTEM PERMEASE PROTEIN DDPC-RELATED"/>
    <property type="match status" value="1"/>
</dbReference>
<dbReference type="STRING" id="86416.Clopa_1036"/>
<accession>R4K6D0</accession>
<organism evidence="9 10">
    <name type="scientific">Clostridium pasteurianum BC1</name>
    <dbReference type="NCBI Taxonomy" id="86416"/>
    <lineage>
        <taxon>Bacteria</taxon>
        <taxon>Bacillati</taxon>
        <taxon>Bacillota</taxon>
        <taxon>Clostridia</taxon>
        <taxon>Eubacteriales</taxon>
        <taxon>Clostridiaceae</taxon>
        <taxon>Clostridium</taxon>
    </lineage>
</organism>
<evidence type="ECO:0000256" key="6">
    <source>
        <dbReference type="ARBA" id="ARBA00023136"/>
    </source>
</evidence>
<name>R4K6D0_CLOPA</name>
<evidence type="ECO:0000313" key="9">
    <source>
        <dbReference type="EMBL" id="AGK96044.1"/>
    </source>
</evidence>
<comment type="similarity">
    <text evidence="7">Belongs to the binding-protein-dependent transport system permease family.</text>
</comment>
<dbReference type="Pfam" id="PF00528">
    <property type="entry name" value="BPD_transp_1"/>
    <property type="match status" value="1"/>
</dbReference>
<dbReference type="SUPFAM" id="SSF161098">
    <property type="entry name" value="MetI-like"/>
    <property type="match status" value="1"/>
</dbReference>
<dbReference type="Pfam" id="PF12911">
    <property type="entry name" value="OppC_N"/>
    <property type="match status" value="1"/>
</dbReference>
<keyword evidence="4 7" id="KW-0812">Transmembrane</keyword>
<dbReference type="KEGG" id="cpas:Clopa_1036"/>
<protein>
    <submittedName>
        <fullName evidence="9">ABC-type dipeptide/oligopeptide/nickel transport system, permease component</fullName>
    </submittedName>
</protein>
<proteinExistence type="inferred from homology"/>
<keyword evidence="3" id="KW-1003">Cell membrane</keyword>
<dbReference type="PROSITE" id="PS50928">
    <property type="entry name" value="ABC_TM1"/>
    <property type="match status" value="1"/>
</dbReference>
<dbReference type="RefSeq" id="WP_015614367.1">
    <property type="nucleotide sequence ID" value="NC_021182.1"/>
</dbReference>
<sequence>MALIKRNTESGTKKKSKSLWQQALHRLLKNKLTVVSIGFIIFIILFSFVGPLFSPYGSNDIDTTIMKEAPSLAHILGTDEYGRDVLTRLMLAGRISITVGIASMILSLILGTILGAVSGFYGGIVDNIIMRIADILMSIPGLPLLIIIAALLSEFKVPNDYRIYIVMFMLSFVGWPGLARLIRGQVLSLREQPYMKAADVLGLSDKRKILNHLIPNTFPLLIVVATLSTANGILSESTLSFLGLGVIPPTPSWGNMINAANNLLDFQKRGWLWIPPGVAIFLTVVAINLLGDALRDALDPKMKGR</sequence>
<feature type="transmembrane region" description="Helical" evidence="7">
    <location>
        <begin position="32"/>
        <end position="53"/>
    </location>
</feature>
<evidence type="ECO:0000259" key="8">
    <source>
        <dbReference type="PROSITE" id="PS50928"/>
    </source>
</evidence>
<dbReference type="PANTHER" id="PTHR43386">
    <property type="entry name" value="OLIGOPEPTIDE TRANSPORT SYSTEM PERMEASE PROTEIN APPC"/>
    <property type="match status" value="1"/>
</dbReference>
<evidence type="ECO:0000256" key="1">
    <source>
        <dbReference type="ARBA" id="ARBA00004651"/>
    </source>
</evidence>
<keyword evidence="6 7" id="KW-0472">Membrane</keyword>
<feature type="transmembrane region" description="Helical" evidence="7">
    <location>
        <begin position="271"/>
        <end position="291"/>
    </location>
</feature>
<dbReference type="Proteomes" id="UP000013523">
    <property type="component" value="Chromosome"/>
</dbReference>
<dbReference type="InterPro" id="IPR035906">
    <property type="entry name" value="MetI-like_sf"/>
</dbReference>
<feature type="transmembrane region" description="Helical" evidence="7">
    <location>
        <begin position="135"/>
        <end position="155"/>
    </location>
</feature>
<dbReference type="InterPro" id="IPR053523">
    <property type="entry name" value="Oligopeptide_permease_AppC"/>
</dbReference>
<feature type="domain" description="ABC transmembrane type-1" evidence="8">
    <location>
        <begin position="93"/>
        <end position="291"/>
    </location>
</feature>
<dbReference type="HOGENOM" id="CLU_028518_1_2_9"/>
<keyword evidence="2 7" id="KW-0813">Transport</keyword>